<dbReference type="InterPro" id="IPR029044">
    <property type="entry name" value="Nucleotide-diphossugar_trans"/>
</dbReference>
<dbReference type="PANTHER" id="PTHR43584">
    <property type="entry name" value="NUCLEOTIDYL TRANSFERASE"/>
    <property type="match status" value="1"/>
</dbReference>
<evidence type="ECO:0000259" key="3">
    <source>
        <dbReference type="Pfam" id="PF00483"/>
    </source>
</evidence>
<keyword evidence="2 4" id="KW-0548">Nucleotidyltransferase</keyword>
<dbReference type="eggNOG" id="COG1208">
    <property type="taxonomic scope" value="Bacteria"/>
</dbReference>
<organism evidence="4 5">
    <name type="scientific">Pseudidiomarina salinarum</name>
    <dbReference type="NCBI Taxonomy" id="435908"/>
    <lineage>
        <taxon>Bacteria</taxon>
        <taxon>Pseudomonadati</taxon>
        <taxon>Pseudomonadota</taxon>
        <taxon>Gammaproteobacteria</taxon>
        <taxon>Alteromonadales</taxon>
        <taxon>Idiomarinaceae</taxon>
        <taxon>Pseudidiomarina</taxon>
    </lineage>
</organism>
<feature type="domain" description="Nucleotidyl transferase" evidence="3">
    <location>
        <begin position="3"/>
        <end position="220"/>
    </location>
</feature>
<proteinExistence type="predicted"/>
<protein>
    <submittedName>
        <fullName evidence="4">Mannose-1-phosphate guanylyltransferase</fullName>
    </submittedName>
</protein>
<dbReference type="Pfam" id="PF00483">
    <property type="entry name" value="NTP_transferase"/>
    <property type="match status" value="1"/>
</dbReference>
<dbReference type="GO" id="GO:0016779">
    <property type="term" value="F:nucleotidyltransferase activity"/>
    <property type="evidence" value="ECO:0007669"/>
    <property type="project" value="UniProtKB-KW"/>
</dbReference>
<dbReference type="EMBL" id="JPER01000005">
    <property type="protein sequence ID" value="KFZ30372.1"/>
    <property type="molecule type" value="Genomic_DNA"/>
</dbReference>
<dbReference type="Gene3D" id="3.90.550.10">
    <property type="entry name" value="Spore Coat Polysaccharide Biosynthesis Protein SpsA, Chain A"/>
    <property type="match status" value="1"/>
</dbReference>
<keyword evidence="5" id="KW-1185">Reference proteome</keyword>
<dbReference type="InterPro" id="IPR054790">
    <property type="entry name" value="MurU"/>
</dbReference>
<dbReference type="CDD" id="cd06422">
    <property type="entry name" value="NTP_transferase_like_1"/>
    <property type="match status" value="1"/>
</dbReference>
<dbReference type="NCBIfam" id="NF045761">
    <property type="entry name" value="NAMPUrTaseMurU"/>
    <property type="match status" value="1"/>
</dbReference>
<dbReference type="InterPro" id="IPR050065">
    <property type="entry name" value="GlmU-like"/>
</dbReference>
<gene>
    <name evidence="4" type="ORF">IDSA_09910</name>
</gene>
<accession>A0A094ITD1</accession>
<reference evidence="4 5" key="1">
    <citation type="submission" date="2014-06" db="EMBL/GenBank/DDBJ databases">
        <title>The draft genome sequence of Idiomarina salinarum ISL-52.</title>
        <authorList>
            <person name="Du J."/>
            <person name="Shao Z."/>
        </authorList>
    </citation>
    <scope>NUCLEOTIDE SEQUENCE [LARGE SCALE GENOMIC DNA]</scope>
    <source>
        <strain evidence="4 5">ISL-52</strain>
    </source>
</reference>
<dbReference type="InterPro" id="IPR005835">
    <property type="entry name" value="NTP_transferase_dom"/>
</dbReference>
<keyword evidence="1 4" id="KW-0808">Transferase</keyword>
<dbReference type="Proteomes" id="UP000054363">
    <property type="component" value="Unassembled WGS sequence"/>
</dbReference>
<dbReference type="PANTHER" id="PTHR43584:SF8">
    <property type="entry name" value="N-ACETYLMURAMATE ALPHA-1-PHOSPHATE URIDYLYLTRANSFERASE"/>
    <property type="match status" value="1"/>
</dbReference>
<dbReference type="AlphaFoldDB" id="A0A094ITD1"/>
<dbReference type="SUPFAM" id="SSF53448">
    <property type="entry name" value="Nucleotide-diphospho-sugar transferases"/>
    <property type="match status" value="1"/>
</dbReference>
<comment type="caution">
    <text evidence="4">The sequence shown here is derived from an EMBL/GenBank/DDBJ whole genome shotgun (WGS) entry which is preliminary data.</text>
</comment>
<dbReference type="OrthoDB" id="9788272at2"/>
<evidence type="ECO:0000256" key="2">
    <source>
        <dbReference type="ARBA" id="ARBA00022695"/>
    </source>
</evidence>
<sequence length="225" mass="24364">MQAMILAAGRGQRMRPLTDQLPKPLLSVRGQPLIVHHLRKLAAAGIKEVVINHAWLGDKIEAYLGDGSQFGLVIRYSPEPSGGLETAGGIIRALPLLGDAPFWVINGDIFTSLDFAELPARLPPGRTAHLLVVANPAHHPEGDFAVRDGLLQQRGAGQQSYTFSGIGLYHPAFFADYEAGESRVLALRPLIEQGIAQQQIAADVITADWTDVGTPERLQQLQEKS</sequence>
<evidence type="ECO:0000256" key="1">
    <source>
        <dbReference type="ARBA" id="ARBA00022679"/>
    </source>
</evidence>
<name>A0A094ITD1_9GAMM</name>
<dbReference type="STRING" id="435908.IDSA_09910"/>
<evidence type="ECO:0000313" key="4">
    <source>
        <dbReference type="EMBL" id="KFZ30372.1"/>
    </source>
</evidence>
<evidence type="ECO:0000313" key="5">
    <source>
        <dbReference type="Proteomes" id="UP000054363"/>
    </source>
</evidence>